<dbReference type="InterPro" id="IPR053205">
    <property type="entry name" value="GHMP_kinase_L-arabinokinase"/>
</dbReference>
<sequence length="996" mass="109928">MEKVMGKKPLVFAYYVTGHGFGHATRVLEVVRHLIIAGHEVHVVTAVPDYIFTSEIQSPKLFIRKVLLDCGAVQADALTVDRLATLKKYVQIAVVPRGSILAAEVEWLKSIDANLVVSDAVPIACRAAADAGISAVCVTNFSWDFIYAEYMMEAGHHCHSIIWQIAEDYSHCDFLIRLPGYCPMPAFRDSVDVPLVVRRLHKSRAEVDFMLPKVRKELGIEENMKVLIYNFGGQLTKKMSKSNFVSTKLAGWKLQKECLPDGWICLVCGASEGQEFPENFIKLPKDVYTPDIIAASDCMLGKIGYGTASEALAYKVPVIFVRRDYFNEEPFVRNMLEYFQCGVEIIRRDLLTGRWAPYIERAITLRPCYEAAINGGEVVARILEETALGKHPTPSKLSGSRRLRDAIVLGYQLQRVSGKDIDVPEWYTTAQTELSSRTPLPDENNIKTSFSVKETEDFEILHGDHQGLSDTIGFLKSLAELHALSNSGNSDMHHSRENLATTAMFNWEEEIIIARAPGRLDVMGGIADYSGSLVLQMPIREACHVAIQTSRPEKQKLWKHAQARQLNKEQVFTPVLQIVSFGSELSNRAPTFDMDLSDFLEGGNPISYEKSRQYFARDPSQKWAAYVAGTILVLMTELGVRFVDGISILVSSGVPEGKGVSSSAAIEVATMSAVAAAHGLDISPRDLALLCQKVENHIVGAPCGVMDQMASACGEANKLLAMLCQPAELLGHVEIPSHIRFWGIDSGIRHSVGGADYGSVRIGTFMGRKMIKSMASKKLEVTNSDETDENGMNLLKTEAALDYLCNLSPHRYEESYVHRLPEFVLGNEFVENYEQHDDAITIIDKKCSYAVRAPTRHPIYENFRVNAFKALVSAAPSDDQLSALGELMYQCHYSYSACGLGSDGTDKLVELVQEMQHSVSSKSFGGTLFGAKITGGGSGGSICVVGKNLLKSSEQILKIQQKYKATTGFLPYVFEGSSPGAGKFGYLKIRLRSRST</sequence>
<name>A0ABD3C5Y7_9LAMI</name>
<proteinExistence type="predicted"/>
<dbReference type="InterPro" id="IPR019539">
    <property type="entry name" value="GalKase_N"/>
</dbReference>
<dbReference type="InterPro" id="IPR012369">
    <property type="entry name" value="Galk_glycosyltransferase"/>
</dbReference>
<evidence type="ECO:0000313" key="6">
    <source>
        <dbReference type="Proteomes" id="UP001632038"/>
    </source>
</evidence>
<gene>
    <name evidence="5" type="primary">ARA1_2</name>
    <name evidence="5" type="ORF">CASFOL_030660</name>
</gene>
<dbReference type="Proteomes" id="UP001632038">
    <property type="component" value="Unassembled WGS sequence"/>
</dbReference>
<dbReference type="Pfam" id="PF00288">
    <property type="entry name" value="GHMP_kinases_N"/>
    <property type="match status" value="1"/>
</dbReference>
<dbReference type="PANTHER" id="PTHR38134:SF2">
    <property type="entry name" value="GALACTOKINASE"/>
    <property type="match status" value="1"/>
</dbReference>
<dbReference type="PRINTS" id="PR00959">
    <property type="entry name" value="MEVGALKINASE"/>
</dbReference>
<dbReference type="PIRSF" id="PIRSF036399">
    <property type="entry name" value="Gal_kin_glcsltr"/>
    <property type="match status" value="1"/>
</dbReference>
<dbReference type="FunFam" id="3.30.230.10:FF:000037">
    <property type="entry name" value="L-arabinokinase"/>
    <property type="match status" value="1"/>
</dbReference>
<dbReference type="Gene3D" id="3.30.70.890">
    <property type="entry name" value="GHMP kinase, C-terminal domain"/>
    <property type="match status" value="1"/>
</dbReference>
<dbReference type="InterPro" id="IPR036554">
    <property type="entry name" value="GHMP_kinase_C_sf"/>
</dbReference>
<dbReference type="AlphaFoldDB" id="A0ABD3C5Y7"/>
<dbReference type="EMBL" id="JAVIJP010000052">
    <property type="protein sequence ID" value="KAL3625206.1"/>
    <property type="molecule type" value="Genomic_DNA"/>
</dbReference>
<keyword evidence="5" id="KW-0808">Transferase</keyword>
<keyword evidence="1" id="KW-0547">Nucleotide-binding</keyword>
<reference evidence="6" key="1">
    <citation type="journal article" date="2024" name="IScience">
        <title>Strigolactones Initiate the Formation of Haustorium-like Structures in Castilleja.</title>
        <authorList>
            <person name="Buerger M."/>
            <person name="Peterson D."/>
            <person name="Chory J."/>
        </authorList>
    </citation>
    <scope>NUCLEOTIDE SEQUENCE [LARGE SCALE GENOMIC DNA]</scope>
</reference>
<evidence type="ECO:0000256" key="1">
    <source>
        <dbReference type="ARBA" id="ARBA00022741"/>
    </source>
</evidence>
<dbReference type="SUPFAM" id="SSF53756">
    <property type="entry name" value="UDP-Glycosyltransferase/glycogen phosphorylase"/>
    <property type="match status" value="1"/>
</dbReference>
<dbReference type="SUPFAM" id="SSF55060">
    <property type="entry name" value="GHMP Kinase, C-terminal domain"/>
    <property type="match status" value="1"/>
</dbReference>
<protein>
    <submittedName>
        <fullName evidence="5">D-arabinose 1-dehydrogenase (NAD(P)(+))</fullName>
        <ecNumber evidence="5">2.7.1.46</ecNumber>
    </submittedName>
</protein>
<dbReference type="SUPFAM" id="SSF54211">
    <property type="entry name" value="Ribosomal protein S5 domain 2-like"/>
    <property type="match status" value="1"/>
</dbReference>
<accession>A0ABD3C5Y7</accession>
<dbReference type="Pfam" id="PF10509">
    <property type="entry name" value="GalKase_gal_bdg"/>
    <property type="match status" value="1"/>
</dbReference>
<dbReference type="GO" id="GO:0005524">
    <property type="term" value="F:ATP binding"/>
    <property type="evidence" value="ECO:0007669"/>
    <property type="project" value="UniProtKB-KW"/>
</dbReference>
<dbReference type="FunFam" id="3.30.70.890:FF:000008">
    <property type="entry name" value="L-arabinokinase"/>
    <property type="match status" value="1"/>
</dbReference>
<dbReference type="PANTHER" id="PTHR38134">
    <property type="entry name" value="SLR1395 PROTEIN"/>
    <property type="match status" value="1"/>
</dbReference>
<dbReference type="InterPro" id="IPR014721">
    <property type="entry name" value="Ribsml_uS5_D2-typ_fold_subgr"/>
</dbReference>
<keyword evidence="2" id="KW-0067">ATP-binding</keyword>
<dbReference type="InterPro" id="IPR006204">
    <property type="entry name" value="GHMP_kinase_N_dom"/>
</dbReference>
<dbReference type="EC" id="2.7.1.46" evidence="5"/>
<evidence type="ECO:0000313" key="5">
    <source>
        <dbReference type="EMBL" id="KAL3625206.1"/>
    </source>
</evidence>
<dbReference type="Gene3D" id="3.40.50.2000">
    <property type="entry name" value="Glycogen Phosphorylase B"/>
    <property type="match status" value="1"/>
</dbReference>
<dbReference type="InterPro" id="IPR020568">
    <property type="entry name" value="Ribosomal_Su5_D2-typ_SF"/>
</dbReference>
<dbReference type="Gene3D" id="3.30.230.10">
    <property type="match status" value="1"/>
</dbReference>
<keyword evidence="6" id="KW-1185">Reference proteome</keyword>
<evidence type="ECO:0000256" key="2">
    <source>
        <dbReference type="ARBA" id="ARBA00022840"/>
    </source>
</evidence>
<dbReference type="FunFam" id="3.40.50.2000:FF:000140">
    <property type="entry name" value="L-arabinokinase"/>
    <property type="match status" value="1"/>
</dbReference>
<feature type="domain" description="Galactokinase N-terminal" evidence="4">
    <location>
        <begin position="505"/>
        <end position="548"/>
    </location>
</feature>
<dbReference type="GO" id="GO:0009702">
    <property type="term" value="F:L-arabinokinase activity"/>
    <property type="evidence" value="ECO:0007669"/>
    <property type="project" value="UniProtKB-EC"/>
</dbReference>
<evidence type="ECO:0000259" key="4">
    <source>
        <dbReference type="Pfam" id="PF10509"/>
    </source>
</evidence>
<comment type="caution">
    <text evidence="5">The sequence shown here is derived from an EMBL/GenBank/DDBJ whole genome shotgun (WGS) entry which is preliminary data.</text>
</comment>
<feature type="domain" description="GHMP kinase N-terminal" evidence="3">
    <location>
        <begin position="626"/>
        <end position="714"/>
    </location>
</feature>
<evidence type="ECO:0000259" key="3">
    <source>
        <dbReference type="Pfam" id="PF00288"/>
    </source>
</evidence>
<organism evidence="5 6">
    <name type="scientific">Castilleja foliolosa</name>
    <dbReference type="NCBI Taxonomy" id="1961234"/>
    <lineage>
        <taxon>Eukaryota</taxon>
        <taxon>Viridiplantae</taxon>
        <taxon>Streptophyta</taxon>
        <taxon>Embryophyta</taxon>
        <taxon>Tracheophyta</taxon>
        <taxon>Spermatophyta</taxon>
        <taxon>Magnoliopsida</taxon>
        <taxon>eudicotyledons</taxon>
        <taxon>Gunneridae</taxon>
        <taxon>Pentapetalae</taxon>
        <taxon>asterids</taxon>
        <taxon>lamiids</taxon>
        <taxon>Lamiales</taxon>
        <taxon>Orobanchaceae</taxon>
        <taxon>Pedicularideae</taxon>
        <taxon>Castillejinae</taxon>
        <taxon>Castilleja</taxon>
    </lineage>
</organism>